<proteinExistence type="predicted"/>
<protein>
    <submittedName>
        <fullName evidence="2">DUF2238 domain-containing protein</fullName>
    </submittedName>
</protein>
<dbReference type="EMBL" id="SMDX01000024">
    <property type="protein sequence ID" value="NMI23450.1"/>
    <property type="molecule type" value="Genomic_DNA"/>
</dbReference>
<feature type="transmembrane region" description="Helical" evidence="1">
    <location>
        <begin position="147"/>
        <end position="165"/>
    </location>
</feature>
<organism evidence="2 3">
    <name type="scientific">Xanthomonas hortorum pv. pelargonii</name>
    <dbReference type="NCBI Taxonomy" id="453602"/>
    <lineage>
        <taxon>Bacteria</taxon>
        <taxon>Pseudomonadati</taxon>
        <taxon>Pseudomonadota</taxon>
        <taxon>Gammaproteobacteria</taxon>
        <taxon>Lysobacterales</taxon>
        <taxon>Lysobacteraceae</taxon>
        <taxon>Xanthomonas</taxon>
    </lineage>
</organism>
<feature type="transmembrane region" description="Helical" evidence="1">
    <location>
        <begin position="19"/>
        <end position="36"/>
    </location>
</feature>
<evidence type="ECO:0000313" key="2">
    <source>
        <dbReference type="EMBL" id="NMI23450.1"/>
    </source>
</evidence>
<gene>
    <name evidence="2" type="ORF">E1J24_16790</name>
</gene>
<accession>A0AAW9ZU91</accession>
<dbReference type="Proteomes" id="UP000548771">
    <property type="component" value="Unassembled WGS sequence"/>
</dbReference>
<comment type="caution">
    <text evidence="2">The sequence shown here is derived from an EMBL/GenBank/DDBJ whole genome shotgun (WGS) entry which is preliminary data.</text>
</comment>
<feature type="transmembrane region" description="Helical" evidence="1">
    <location>
        <begin position="195"/>
        <end position="213"/>
    </location>
</feature>
<evidence type="ECO:0000313" key="3">
    <source>
        <dbReference type="Proteomes" id="UP000548771"/>
    </source>
</evidence>
<evidence type="ECO:0000256" key="1">
    <source>
        <dbReference type="SAM" id="Phobius"/>
    </source>
</evidence>
<feature type="transmembrane region" description="Helical" evidence="1">
    <location>
        <begin position="118"/>
        <end position="135"/>
    </location>
</feature>
<feature type="transmembrane region" description="Helical" evidence="1">
    <location>
        <begin position="42"/>
        <end position="58"/>
    </location>
</feature>
<name>A0AAW9ZU91_9XANT</name>
<sequence length="217" mass="24303">MSACGSVDPAVVVHHLKRVVLAATLGIFAVSWIAPLWPVEQALHSSLTMVGLIALVWVDRRRPLANGVFAALCVFIAMHCIGARWLYSNVPYEQWAQQALHWSPSQSFGWTRNHFDRLIHLMFGLCFAPAIAQLARALWPRLTLRQLFCLTVMTIMCVSLLYEWLEWAIALLLSPQAAEAYNGQQGDPWDAHADMLLATLGSLAAYPVARTLFHARR</sequence>
<keyword evidence="1" id="KW-0472">Membrane</keyword>
<reference evidence="3" key="1">
    <citation type="journal article" date="2020" name="Syst. Appl. Microbiol.">
        <title>Clarifying the taxonomy of the causal agent of bacterial leaf spot of lettuce through a polyphasic approach reveals that Xanthomonas cynarae Trebaol et al. 2000 emend. Timilsina et al. 2019 is a later heterotypic synonym of Xanthomonas hortorum Vauterin et al. 1995.</title>
        <authorList>
            <person name="Moriniere L."/>
            <person name="Burlet A."/>
            <person name="Rosenthal E.R."/>
            <person name="Nesme X."/>
            <person name="Portier P."/>
            <person name="Bull C.T."/>
            <person name="Lavire C."/>
            <person name="Fischer-Le Saux M."/>
            <person name="Bertolla F."/>
        </authorList>
    </citation>
    <scope>NUCLEOTIDE SEQUENCE [LARGE SCALE GENOMIC DNA]</scope>
    <source>
        <strain evidence="3">CFBP2533</strain>
    </source>
</reference>
<dbReference type="InterPro" id="IPR014509">
    <property type="entry name" value="YjdF-like"/>
</dbReference>
<keyword evidence="1" id="KW-0812">Transmembrane</keyword>
<dbReference type="Pfam" id="PF09997">
    <property type="entry name" value="DUF2238"/>
    <property type="match status" value="1"/>
</dbReference>
<feature type="transmembrane region" description="Helical" evidence="1">
    <location>
        <begin position="65"/>
        <end position="87"/>
    </location>
</feature>
<keyword evidence="1" id="KW-1133">Transmembrane helix</keyword>
<dbReference type="AlphaFoldDB" id="A0AAW9ZU91"/>